<dbReference type="NCBIfam" id="NF040598">
    <property type="entry name" value="Ala_zip_lipo"/>
    <property type="match status" value="1"/>
</dbReference>
<dbReference type="RefSeq" id="WP_379908790.1">
    <property type="nucleotide sequence ID" value="NZ_JBHSWE010000001.1"/>
</dbReference>
<comment type="caution">
    <text evidence="3">The sequence shown here is derived from an EMBL/GenBank/DDBJ whole genome shotgun (WGS) entry which is preliminary data.</text>
</comment>
<keyword evidence="4" id="KW-1185">Reference proteome</keyword>
<name>A0ABW1ZYK6_9GAMM</name>
<feature type="signal peptide" evidence="2">
    <location>
        <begin position="1"/>
        <end position="25"/>
    </location>
</feature>
<evidence type="ECO:0000313" key="4">
    <source>
        <dbReference type="Proteomes" id="UP001596422"/>
    </source>
</evidence>
<proteinExistence type="predicted"/>
<keyword evidence="1" id="KW-0175">Coiled coil</keyword>
<dbReference type="Proteomes" id="UP001596422">
    <property type="component" value="Unassembled WGS sequence"/>
</dbReference>
<organism evidence="3 4">
    <name type="scientific">Marinobacterium aestuariivivens</name>
    <dbReference type="NCBI Taxonomy" id="1698799"/>
    <lineage>
        <taxon>Bacteria</taxon>
        <taxon>Pseudomonadati</taxon>
        <taxon>Pseudomonadota</taxon>
        <taxon>Gammaproteobacteria</taxon>
        <taxon>Oceanospirillales</taxon>
        <taxon>Oceanospirillaceae</taxon>
        <taxon>Marinobacterium</taxon>
    </lineage>
</organism>
<dbReference type="Pfam" id="PF11839">
    <property type="entry name" value="Alanine_zipper"/>
    <property type="match status" value="1"/>
</dbReference>
<sequence length="91" mass="9843">MRIANLLKVPVLAVLAALTFGCASTGDMQALKDMHAQDMQDAMAVANEAKASADEARATAAEALRVANEANQRSMATEEKINRMFQRSMMK</sequence>
<keyword evidence="3" id="KW-0449">Lipoprotein</keyword>
<gene>
    <name evidence="3" type="ORF">ACFQDL_09500</name>
</gene>
<reference evidence="4" key="1">
    <citation type="journal article" date="2019" name="Int. J. Syst. Evol. Microbiol.">
        <title>The Global Catalogue of Microorganisms (GCM) 10K type strain sequencing project: providing services to taxonomists for standard genome sequencing and annotation.</title>
        <authorList>
            <consortium name="The Broad Institute Genomics Platform"/>
            <consortium name="The Broad Institute Genome Sequencing Center for Infectious Disease"/>
            <person name="Wu L."/>
            <person name="Ma J."/>
        </authorList>
    </citation>
    <scope>NUCLEOTIDE SEQUENCE [LARGE SCALE GENOMIC DNA]</scope>
    <source>
        <strain evidence="4">NBRC 111756</strain>
    </source>
</reference>
<accession>A0ABW1ZYK6</accession>
<dbReference type="PROSITE" id="PS51257">
    <property type="entry name" value="PROKAR_LIPOPROTEIN"/>
    <property type="match status" value="1"/>
</dbReference>
<feature type="coiled-coil region" evidence="1">
    <location>
        <begin position="39"/>
        <end position="73"/>
    </location>
</feature>
<evidence type="ECO:0000313" key="3">
    <source>
        <dbReference type="EMBL" id="MFC6670289.1"/>
    </source>
</evidence>
<feature type="chain" id="PRO_5046714460" evidence="2">
    <location>
        <begin position="26"/>
        <end position="91"/>
    </location>
</feature>
<evidence type="ECO:0000256" key="1">
    <source>
        <dbReference type="SAM" id="Coils"/>
    </source>
</evidence>
<evidence type="ECO:0000256" key="2">
    <source>
        <dbReference type="SAM" id="SignalP"/>
    </source>
</evidence>
<protein>
    <submittedName>
        <fullName evidence="3">Lpp/OprI family alanine-zipper lipoprotein</fullName>
    </submittedName>
</protein>
<keyword evidence="2" id="KW-0732">Signal</keyword>
<dbReference type="InterPro" id="IPR021793">
    <property type="entry name" value="Oprl"/>
</dbReference>
<dbReference type="EMBL" id="JBHSWE010000001">
    <property type="protein sequence ID" value="MFC6670289.1"/>
    <property type="molecule type" value="Genomic_DNA"/>
</dbReference>